<dbReference type="Proteomes" id="UP000652761">
    <property type="component" value="Unassembled WGS sequence"/>
</dbReference>
<name>A0A843VI00_COLES</name>
<feature type="signal peptide" evidence="2">
    <location>
        <begin position="1"/>
        <end position="18"/>
    </location>
</feature>
<organism evidence="3 4">
    <name type="scientific">Colocasia esculenta</name>
    <name type="common">Wild taro</name>
    <name type="synonym">Arum esculentum</name>
    <dbReference type="NCBI Taxonomy" id="4460"/>
    <lineage>
        <taxon>Eukaryota</taxon>
        <taxon>Viridiplantae</taxon>
        <taxon>Streptophyta</taxon>
        <taxon>Embryophyta</taxon>
        <taxon>Tracheophyta</taxon>
        <taxon>Spermatophyta</taxon>
        <taxon>Magnoliopsida</taxon>
        <taxon>Liliopsida</taxon>
        <taxon>Araceae</taxon>
        <taxon>Aroideae</taxon>
        <taxon>Colocasieae</taxon>
        <taxon>Colocasia</taxon>
    </lineage>
</organism>
<feature type="chain" id="PRO_5032710131" evidence="2">
    <location>
        <begin position="19"/>
        <end position="400"/>
    </location>
</feature>
<protein>
    <submittedName>
        <fullName evidence="3">Uncharacterized protein</fullName>
    </submittedName>
</protein>
<feature type="transmembrane region" description="Helical" evidence="1">
    <location>
        <begin position="375"/>
        <end position="398"/>
    </location>
</feature>
<reference evidence="3" key="1">
    <citation type="submission" date="2017-07" db="EMBL/GenBank/DDBJ databases">
        <title>Taro Niue Genome Assembly and Annotation.</title>
        <authorList>
            <person name="Atibalentja N."/>
            <person name="Keating K."/>
            <person name="Fields C.J."/>
        </authorList>
    </citation>
    <scope>NUCLEOTIDE SEQUENCE</scope>
    <source>
        <strain evidence="3">Niue_2</strain>
        <tissue evidence="3">Leaf</tissue>
    </source>
</reference>
<keyword evidence="1" id="KW-0812">Transmembrane</keyword>
<feature type="transmembrane region" description="Helical" evidence="1">
    <location>
        <begin position="337"/>
        <end position="363"/>
    </location>
</feature>
<keyword evidence="4" id="KW-1185">Reference proteome</keyword>
<comment type="caution">
    <text evidence="3">The sequence shown here is derived from an EMBL/GenBank/DDBJ whole genome shotgun (WGS) entry which is preliminary data.</text>
</comment>
<keyword evidence="2" id="KW-0732">Signal</keyword>
<keyword evidence="1" id="KW-1133">Transmembrane helix</keyword>
<evidence type="ECO:0000256" key="2">
    <source>
        <dbReference type="SAM" id="SignalP"/>
    </source>
</evidence>
<evidence type="ECO:0000313" key="3">
    <source>
        <dbReference type="EMBL" id="MQL96371.1"/>
    </source>
</evidence>
<evidence type="ECO:0000313" key="4">
    <source>
        <dbReference type="Proteomes" id="UP000652761"/>
    </source>
</evidence>
<evidence type="ECO:0000256" key="1">
    <source>
        <dbReference type="SAM" id="Phobius"/>
    </source>
</evidence>
<sequence length="400" mass="42689">MCFVGLASWALFNGFCSAGSLGCLVLTQTTVSVARSLVPSVVALECVVPCPRGVSKVQGGSACGPSTLCRSKVAVPMVRRSFSHGFSVSLVVTPSCSFPTSWRSGMLGACVVRLWSHVVAPVFRELLCLGKCVPRCCFHFVFDSTGSAGVVFGPTLVAGRGITLFRCFVVLCIPATLAGKGLVIPTEPCSRGSPPYSLQVASFPTGSECELQESVAAVAGCACCEHGCYFRSYCSWIHPRAVRSGGCVIKAERTYVWCGLHRCRVVVCGTGRRTVSCCPGEACSQDYSGLVFAGCCATSGLRYVVVVLAGAFWWVSQNGALVVLVEVLPGPACVASAVLLAAVFSLMVRVVWSFGLCVLVKVLPRISPYRFWWRFFPGVLGVCLGYRYVAPFLLLWLVRD</sequence>
<feature type="transmembrane region" description="Helical" evidence="1">
    <location>
        <begin position="303"/>
        <end position="325"/>
    </location>
</feature>
<keyword evidence="1" id="KW-0472">Membrane</keyword>
<proteinExistence type="predicted"/>
<dbReference type="AlphaFoldDB" id="A0A843VI00"/>
<accession>A0A843VI00</accession>
<gene>
    <name evidence="3" type="ORF">Taro_029043</name>
</gene>
<dbReference type="EMBL" id="NMUH01001910">
    <property type="protein sequence ID" value="MQL96371.1"/>
    <property type="molecule type" value="Genomic_DNA"/>
</dbReference>